<evidence type="ECO:0000259" key="3">
    <source>
        <dbReference type="Pfam" id="PF13962"/>
    </source>
</evidence>
<feature type="compositionally biased region" description="Basic and acidic residues" evidence="1">
    <location>
        <begin position="281"/>
        <end position="294"/>
    </location>
</feature>
<dbReference type="EMBL" id="JBJKBG010000003">
    <property type="protein sequence ID" value="KAL3747260.1"/>
    <property type="molecule type" value="Genomic_DNA"/>
</dbReference>
<feature type="compositionally biased region" description="Polar residues" evidence="1">
    <location>
        <begin position="1"/>
        <end position="11"/>
    </location>
</feature>
<reference evidence="4 5" key="1">
    <citation type="submission" date="2024-11" db="EMBL/GenBank/DDBJ databases">
        <title>Chromosome-level genome assembly of Eucalyptus globulus Labill. provides insights into its genome evolution.</title>
        <authorList>
            <person name="Li X."/>
        </authorList>
    </citation>
    <scope>NUCLEOTIDE SEQUENCE [LARGE SCALE GENOMIC DNA]</scope>
    <source>
        <strain evidence="4">CL2024</strain>
        <tissue evidence="4">Fresh tender leaves</tissue>
    </source>
</reference>
<organism evidence="4 5">
    <name type="scientific">Eucalyptus globulus</name>
    <name type="common">Tasmanian blue gum</name>
    <dbReference type="NCBI Taxonomy" id="34317"/>
    <lineage>
        <taxon>Eukaryota</taxon>
        <taxon>Viridiplantae</taxon>
        <taxon>Streptophyta</taxon>
        <taxon>Embryophyta</taxon>
        <taxon>Tracheophyta</taxon>
        <taxon>Spermatophyta</taxon>
        <taxon>Magnoliopsida</taxon>
        <taxon>eudicotyledons</taxon>
        <taxon>Gunneridae</taxon>
        <taxon>Pentapetalae</taxon>
        <taxon>rosids</taxon>
        <taxon>malvids</taxon>
        <taxon>Myrtales</taxon>
        <taxon>Myrtaceae</taxon>
        <taxon>Myrtoideae</taxon>
        <taxon>Eucalypteae</taxon>
        <taxon>Eucalyptus</taxon>
    </lineage>
</organism>
<accession>A0ABD3L5Z7</accession>
<dbReference type="SUPFAM" id="SSF48403">
    <property type="entry name" value="Ankyrin repeat"/>
    <property type="match status" value="1"/>
</dbReference>
<name>A0ABD3L5Z7_EUCGL</name>
<dbReference type="InterPro" id="IPR026961">
    <property type="entry name" value="PGG_dom"/>
</dbReference>
<sequence>MATDQACQDSCKTTRDCNEESNPMAPQPSEIQGDSNLVEPPRDCNEESNPLALQPSEIQGDSNPAEPPPVTLLLKDCNEESNPMALQPSEIQGDSNPIEPPPDCNEESNPMMPQPSELQGDSNPVEPPPDCIVESIPMTPHPREIQRKPNPAQPAPEDPMDVSLEGMTTDEASQDSGNSIRVGSWQRKLRAAPQGPTSHDVAGKVHNAHAGTRTSPLLQLEGERPKPMCPQAGCVDFTFGNKEVHEESSSESMATNDSPQYGRTTTRGSYDRPKRRKRKKEKEEEGGYEDMGRPVEDYPRWRQQKFWNHLNSKVQPRAVVNVNENYRSLFDAALRGDWKTIKKILNKDHAALMAEIMIIEHESFTVLDIAIVATQDQLVENLVKQFPRVYKNLNLGRALRYAARKGRLKMVKALIEKADAKSDIIGITLYNAIIYAPSQKEAIWYLARRLTCTPPSRAMANLIEAGHFDICFFLARNYPGLTTSKERDGVGCLDFLAIIPFHFRSGAQLNFWEKCIYKFIPLCLVDTSFDDSKDTKLDRVLKALNWIKISLWNLATIPAPFIKRSGESKLKHYYSLEFANHALDEIKNGTSSPEILQYILTSGVVLDAASRGVFEIVNLCLKKFPELMWDTNFAKKLIIKVVEGRHIELFRLVNENNPIRYLADDNYMIYDLMEAVIKWSSRCVSPDVSGAAFLMQRELQWFQAVEVSSFPSYKWLKYIEDKKSYWEKFVEQRQELLKDAGQWMKDTSSSCSLIATLIITVAFAAIFTVPGGNDGSKGTPIFLNKGSFMVFVVANALALFSSVTATLMFLAILTSRYVIEDFLYSLPRKMILGLTFLFLSLVFMLVAFGSALTIVLSERLKWIYIPITLLAAIPIILFAILQLPLYVEMVESTFRPRLYRPLKLWK</sequence>
<dbReference type="Gene3D" id="1.25.40.20">
    <property type="entry name" value="Ankyrin repeat-containing domain"/>
    <property type="match status" value="1"/>
</dbReference>
<evidence type="ECO:0000313" key="5">
    <source>
        <dbReference type="Proteomes" id="UP001634007"/>
    </source>
</evidence>
<comment type="caution">
    <text evidence="4">The sequence shown here is derived from an EMBL/GenBank/DDBJ whole genome shotgun (WGS) entry which is preliminary data.</text>
</comment>
<dbReference type="PANTHER" id="PTHR24177:SF472">
    <property type="entry name" value="PGG DOMAIN-CONTAINING PROTEIN"/>
    <property type="match status" value="1"/>
</dbReference>
<feature type="transmembrane region" description="Helical" evidence="2">
    <location>
        <begin position="862"/>
        <end position="887"/>
    </location>
</feature>
<dbReference type="InterPro" id="IPR036770">
    <property type="entry name" value="Ankyrin_rpt-contain_sf"/>
</dbReference>
<dbReference type="PANTHER" id="PTHR24177">
    <property type="entry name" value="CASKIN"/>
    <property type="match status" value="1"/>
</dbReference>
<feature type="region of interest" description="Disordered" evidence="1">
    <location>
        <begin position="245"/>
        <end position="294"/>
    </location>
</feature>
<evidence type="ECO:0000256" key="1">
    <source>
        <dbReference type="SAM" id="MobiDB-lite"/>
    </source>
</evidence>
<dbReference type="Pfam" id="PF13962">
    <property type="entry name" value="PGG"/>
    <property type="match status" value="1"/>
</dbReference>
<protein>
    <recommendedName>
        <fullName evidence="3">PGG domain-containing protein</fullName>
    </recommendedName>
</protein>
<dbReference type="Proteomes" id="UP001634007">
    <property type="component" value="Unassembled WGS sequence"/>
</dbReference>
<feature type="transmembrane region" description="Helical" evidence="2">
    <location>
        <begin position="751"/>
        <end position="769"/>
    </location>
</feature>
<dbReference type="AlphaFoldDB" id="A0ABD3L5Z7"/>
<keyword evidence="2" id="KW-0472">Membrane</keyword>
<evidence type="ECO:0000313" key="4">
    <source>
        <dbReference type="EMBL" id="KAL3747260.1"/>
    </source>
</evidence>
<keyword evidence="2" id="KW-1133">Transmembrane helix</keyword>
<feature type="compositionally biased region" description="Polar residues" evidence="1">
    <location>
        <begin position="170"/>
        <end position="181"/>
    </location>
</feature>
<keyword evidence="5" id="KW-1185">Reference proteome</keyword>
<feature type="region of interest" description="Disordered" evidence="1">
    <location>
        <begin position="1"/>
        <end position="224"/>
    </location>
</feature>
<keyword evidence="2" id="KW-0812">Transmembrane</keyword>
<feature type="domain" description="PGG" evidence="3">
    <location>
        <begin position="742"/>
        <end position="854"/>
    </location>
</feature>
<proteinExistence type="predicted"/>
<gene>
    <name evidence="4" type="ORF">ACJRO7_016096</name>
</gene>
<feature type="transmembrane region" description="Helical" evidence="2">
    <location>
        <begin position="831"/>
        <end position="856"/>
    </location>
</feature>
<evidence type="ECO:0000256" key="2">
    <source>
        <dbReference type="SAM" id="Phobius"/>
    </source>
</evidence>
<feature type="transmembrane region" description="Helical" evidence="2">
    <location>
        <begin position="789"/>
        <end position="819"/>
    </location>
</feature>
<feature type="compositionally biased region" description="Polar residues" evidence="1">
    <location>
        <begin position="250"/>
        <end position="268"/>
    </location>
</feature>